<dbReference type="InterPro" id="IPR000873">
    <property type="entry name" value="AMP-dep_synth/lig_dom"/>
</dbReference>
<comment type="caution">
    <text evidence="3">The sequence shown here is derived from an EMBL/GenBank/DDBJ whole genome shotgun (WGS) entry which is preliminary data.</text>
</comment>
<gene>
    <name evidence="3" type="ORF">GCM10009676_02070</name>
</gene>
<name>A0ABN1VYH3_9PSEU</name>
<organism evidence="3 4">
    <name type="scientific">Prauserella halophila</name>
    <dbReference type="NCBI Taxonomy" id="185641"/>
    <lineage>
        <taxon>Bacteria</taxon>
        <taxon>Bacillati</taxon>
        <taxon>Actinomycetota</taxon>
        <taxon>Actinomycetes</taxon>
        <taxon>Pseudonocardiales</taxon>
        <taxon>Pseudonocardiaceae</taxon>
        <taxon>Prauserella</taxon>
    </lineage>
</organism>
<dbReference type="PANTHER" id="PTHR24096">
    <property type="entry name" value="LONG-CHAIN-FATTY-ACID--COA LIGASE"/>
    <property type="match status" value="1"/>
</dbReference>
<dbReference type="Pfam" id="PF13193">
    <property type="entry name" value="AMP-binding_C"/>
    <property type="match status" value="1"/>
</dbReference>
<accession>A0ABN1VYH3</accession>
<dbReference type="InterPro" id="IPR025110">
    <property type="entry name" value="AMP-bd_C"/>
</dbReference>
<feature type="domain" description="AMP-dependent synthetase/ligase" evidence="1">
    <location>
        <begin position="7"/>
        <end position="362"/>
    </location>
</feature>
<evidence type="ECO:0000259" key="1">
    <source>
        <dbReference type="Pfam" id="PF00501"/>
    </source>
</evidence>
<protein>
    <submittedName>
        <fullName evidence="3">Acyl-CoA synthetase</fullName>
    </submittedName>
</protein>
<dbReference type="InterPro" id="IPR042099">
    <property type="entry name" value="ANL_N_sf"/>
</dbReference>
<dbReference type="InterPro" id="IPR045851">
    <property type="entry name" value="AMP-bd_C_sf"/>
</dbReference>
<dbReference type="Pfam" id="PF00501">
    <property type="entry name" value="AMP-binding"/>
    <property type="match status" value="1"/>
</dbReference>
<evidence type="ECO:0000313" key="3">
    <source>
        <dbReference type="EMBL" id="GAA1224182.1"/>
    </source>
</evidence>
<dbReference type="PROSITE" id="PS00455">
    <property type="entry name" value="AMP_BINDING"/>
    <property type="match status" value="1"/>
</dbReference>
<dbReference type="Gene3D" id="3.30.300.30">
    <property type="match status" value="1"/>
</dbReference>
<evidence type="ECO:0000313" key="4">
    <source>
        <dbReference type="Proteomes" id="UP001500653"/>
    </source>
</evidence>
<feature type="domain" description="AMP-binding enzyme C-terminal" evidence="2">
    <location>
        <begin position="419"/>
        <end position="497"/>
    </location>
</feature>
<evidence type="ECO:0000259" key="2">
    <source>
        <dbReference type="Pfam" id="PF13193"/>
    </source>
</evidence>
<proteinExistence type="predicted"/>
<reference evidence="3 4" key="1">
    <citation type="journal article" date="2019" name="Int. J. Syst. Evol. Microbiol.">
        <title>The Global Catalogue of Microorganisms (GCM) 10K type strain sequencing project: providing services to taxonomists for standard genome sequencing and annotation.</title>
        <authorList>
            <consortium name="The Broad Institute Genomics Platform"/>
            <consortium name="The Broad Institute Genome Sequencing Center for Infectious Disease"/>
            <person name="Wu L."/>
            <person name="Ma J."/>
        </authorList>
    </citation>
    <scope>NUCLEOTIDE SEQUENCE [LARGE SCALE GENOMIC DNA]</scope>
    <source>
        <strain evidence="3 4">JCM 13023</strain>
    </source>
</reference>
<sequence>MYPGTFAATRPDKPAVIMAGSGDRLTYGELDDRSVRLANALRADGFRTGDTVALLSDNSLRAYEVYWAAVRSGLYITAVNSHLTADEIAYIVSDSGATALVVSAPLGELVTRVAERVDVPVMLAYGGAVAGYDDYDAVLAAASPERPDDQPAGADMLYSSGTTGRPKGIKVTLPERQIDDPGNPLLPLVQLMYGFDETITYLSPAPVYHAAPLRYGACVHAVGGTLVMMERFEPEAALRAIETYGVTHSQWVPTMFVRMLKLPGETRGRYDLSSHRVAIHAAAPCPVEVKQAMIEWWGPILHEYYASTEGAGITFISPQEWLERPGSVGRAGLGVVRICDDDGAELPAGEIGTVYFERDEVSFVYHNEPDKTRGAQHPEHPNWATSGDVGHLDAEGYLYLTDRKAFMIISGGVNIYPQEVEDVLTLHPAVADVAVIGVPDAEMGEQVKAVVQPMSTVDAGAELADELLGYVRERIAHYKAPQSVDFVDELPRTPTGKLVKHTLTARYAAAAG</sequence>
<dbReference type="SUPFAM" id="SSF56801">
    <property type="entry name" value="Acetyl-CoA synthetase-like"/>
    <property type="match status" value="1"/>
</dbReference>
<dbReference type="PANTHER" id="PTHR24096:SF323">
    <property type="entry name" value="BLR3536 PROTEIN"/>
    <property type="match status" value="1"/>
</dbReference>
<dbReference type="Proteomes" id="UP001500653">
    <property type="component" value="Unassembled WGS sequence"/>
</dbReference>
<dbReference type="InterPro" id="IPR020845">
    <property type="entry name" value="AMP-binding_CS"/>
</dbReference>
<dbReference type="EMBL" id="BAAALN010000001">
    <property type="protein sequence ID" value="GAA1224182.1"/>
    <property type="molecule type" value="Genomic_DNA"/>
</dbReference>
<dbReference type="Gene3D" id="3.40.50.12780">
    <property type="entry name" value="N-terminal domain of ligase-like"/>
    <property type="match status" value="1"/>
</dbReference>
<keyword evidence="4" id="KW-1185">Reference proteome</keyword>
<dbReference type="RefSeq" id="WP_253861964.1">
    <property type="nucleotide sequence ID" value="NZ_BAAALN010000001.1"/>
</dbReference>